<gene>
    <name evidence="2" type="ORF">C8N25_10482</name>
</gene>
<keyword evidence="1" id="KW-0472">Membrane</keyword>
<sequence length="124" mass="13188">MKFILLTFLVALLVIVINPFLPYWAIMILIAILAALVGIKGAGAFFAGGFGMGLAWLGQSIYVSSISGSSLPEKMGELMGLGSDMALFAFTGILGFLLGAFSALSGSLFRKLFKRKPDNIYGRS</sequence>
<keyword evidence="1" id="KW-1133">Transmembrane helix</keyword>
<protein>
    <submittedName>
        <fullName evidence="2">Uncharacterized protein</fullName>
    </submittedName>
</protein>
<comment type="caution">
    <text evidence="2">The sequence shown here is derived from an EMBL/GenBank/DDBJ whole genome shotgun (WGS) entry which is preliminary data.</text>
</comment>
<evidence type="ECO:0000313" key="2">
    <source>
        <dbReference type="EMBL" id="REG91468.1"/>
    </source>
</evidence>
<evidence type="ECO:0000313" key="3">
    <source>
        <dbReference type="Proteomes" id="UP000256405"/>
    </source>
</evidence>
<keyword evidence="1" id="KW-0812">Transmembrane</keyword>
<evidence type="ECO:0000256" key="1">
    <source>
        <dbReference type="SAM" id="Phobius"/>
    </source>
</evidence>
<feature type="transmembrane region" description="Helical" evidence="1">
    <location>
        <begin position="85"/>
        <end position="109"/>
    </location>
</feature>
<organism evidence="2 3">
    <name type="scientific">Algoriphagus antarcticus</name>
    <dbReference type="NCBI Taxonomy" id="238540"/>
    <lineage>
        <taxon>Bacteria</taxon>
        <taxon>Pseudomonadati</taxon>
        <taxon>Bacteroidota</taxon>
        <taxon>Cytophagia</taxon>
        <taxon>Cytophagales</taxon>
        <taxon>Cyclobacteriaceae</taxon>
        <taxon>Algoriphagus</taxon>
    </lineage>
</organism>
<feature type="transmembrane region" description="Helical" evidence="1">
    <location>
        <begin position="44"/>
        <end position="65"/>
    </location>
</feature>
<reference evidence="2 3" key="1">
    <citation type="submission" date="2018-08" db="EMBL/GenBank/DDBJ databases">
        <title>Genomic Encyclopedia of Archaeal and Bacterial Type Strains, Phase II (KMG-II): from individual species to whole genera.</title>
        <authorList>
            <person name="Goeker M."/>
        </authorList>
    </citation>
    <scope>NUCLEOTIDE SEQUENCE [LARGE SCALE GENOMIC DNA]</scope>
    <source>
        <strain evidence="2 3">DSM 15986</strain>
    </source>
</reference>
<dbReference type="RefSeq" id="WP_086540645.1">
    <property type="nucleotide sequence ID" value="NZ_MSSW01000010.1"/>
</dbReference>
<dbReference type="Proteomes" id="UP000256405">
    <property type="component" value="Unassembled WGS sequence"/>
</dbReference>
<accession>A0A3E0DZP0</accession>
<proteinExistence type="predicted"/>
<name>A0A3E0DZP0_9BACT</name>
<keyword evidence="3" id="KW-1185">Reference proteome</keyword>
<feature type="transmembrane region" description="Helical" evidence="1">
    <location>
        <begin position="6"/>
        <end position="37"/>
    </location>
</feature>
<dbReference type="EMBL" id="QUNF01000004">
    <property type="protein sequence ID" value="REG91468.1"/>
    <property type="molecule type" value="Genomic_DNA"/>
</dbReference>
<dbReference type="AlphaFoldDB" id="A0A3E0DZP0"/>